<reference evidence="6 7" key="1">
    <citation type="submission" date="2018-06" db="EMBL/GenBank/DDBJ databases">
        <authorList>
            <consortium name="Pathogen Informatics"/>
            <person name="Doyle S."/>
        </authorList>
    </citation>
    <scope>NUCLEOTIDE SEQUENCE [LARGE SCALE GENOMIC DNA]</scope>
    <source>
        <strain evidence="6 7">NCTC11012</strain>
    </source>
</reference>
<keyword evidence="3 6" id="KW-0808">Transferase</keyword>
<evidence type="ECO:0000313" key="6">
    <source>
        <dbReference type="EMBL" id="STZ04589.1"/>
    </source>
</evidence>
<dbReference type="RefSeq" id="WP_211278879.1">
    <property type="nucleotide sequence ID" value="NZ_MXAP01000112.1"/>
</dbReference>
<comment type="similarity">
    <text evidence="1">Belongs to the class-II pyridoxal-phosphate-dependent aminotransferase family. Histidinol-phosphate aminotransferase subfamily.</text>
</comment>
<dbReference type="CDD" id="cd00609">
    <property type="entry name" value="AAT_like"/>
    <property type="match status" value="1"/>
</dbReference>
<dbReference type="GO" id="GO:0030170">
    <property type="term" value="F:pyridoxal phosphate binding"/>
    <property type="evidence" value="ECO:0007669"/>
    <property type="project" value="InterPro"/>
</dbReference>
<dbReference type="AlphaFoldDB" id="A0A378QUJ7"/>
<dbReference type="EC" id="2.6.1.-" evidence="6"/>
<organism evidence="6 7">
    <name type="scientific">Moraxella equi</name>
    <dbReference type="NCBI Taxonomy" id="60442"/>
    <lineage>
        <taxon>Bacteria</taxon>
        <taxon>Pseudomonadati</taxon>
        <taxon>Pseudomonadota</taxon>
        <taxon>Gammaproteobacteria</taxon>
        <taxon>Moraxellales</taxon>
        <taxon>Moraxellaceae</taxon>
        <taxon>Moraxella</taxon>
    </lineage>
</organism>
<evidence type="ECO:0000259" key="5">
    <source>
        <dbReference type="Pfam" id="PF00155"/>
    </source>
</evidence>
<dbReference type="InterPro" id="IPR015421">
    <property type="entry name" value="PyrdxlP-dep_Trfase_major"/>
</dbReference>
<dbReference type="Gene3D" id="3.40.640.10">
    <property type="entry name" value="Type I PLP-dependent aspartate aminotransferase-like (Major domain)"/>
    <property type="match status" value="1"/>
</dbReference>
<dbReference type="Pfam" id="PF00155">
    <property type="entry name" value="Aminotran_1_2"/>
    <property type="match status" value="1"/>
</dbReference>
<dbReference type="EMBL" id="UGQF01000001">
    <property type="protein sequence ID" value="STZ04589.1"/>
    <property type="molecule type" value="Genomic_DNA"/>
</dbReference>
<gene>
    <name evidence="6" type="primary">pat</name>
    <name evidence="6" type="ORF">NCTC11012_02872</name>
</gene>
<accession>A0A378QUJ7</accession>
<feature type="domain" description="Aminotransferase class I/classII large" evidence="5">
    <location>
        <begin position="10"/>
        <end position="136"/>
    </location>
</feature>
<keyword evidence="2 6" id="KW-0032">Aminotransferase</keyword>
<dbReference type="InterPro" id="IPR015424">
    <property type="entry name" value="PyrdxlP-dep_Trfase"/>
</dbReference>
<dbReference type="InterPro" id="IPR004839">
    <property type="entry name" value="Aminotransferase_I/II_large"/>
</dbReference>
<dbReference type="InterPro" id="IPR015422">
    <property type="entry name" value="PyrdxlP-dep_Trfase_small"/>
</dbReference>
<dbReference type="GO" id="GO:0008483">
    <property type="term" value="F:transaminase activity"/>
    <property type="evidence" value="ECO:0007669"/>
    <property type="project" value="UniProtKB-KW"/>
</dbReference>
<proteinExistence type="inferred from homology"/>
<evidence type="ECO:0000313" key="7">
    <source>
        <dbReference type="Proteomes" id="UP000254618"/>
    </source>
</evidence>
<name>A0A378QUJ7_9GAMM</name>
<dbReference type="SUPFAM" id="SSF53383">
    <property type="entry name" value="PLP-dependent transferases"/>
    <property type="match status" value="1"/>
</dbReference>
<dbReference type="InterPro" id="IPR050106">
    <property type="entry name" value="HistidinolP_aminotransfase"/>
</dbReference>
<evidence type="ECO:0000256" key="3">
    <source>
        <dbReference type="ARBA" id="ARBA00022679"/>
    </source>
</evidence>
<dbReference type="PANTHER" id="PTHR43643">
    <property type="entry name" value="HISTIDINOL-PHOSPHATE AMINOTRANSFERASE 2"/>
    <property type="match status" value="1"/>
</dbReference>
<evidence type="ECO:0000256" key="4">
    <source>
        <dbReference type="ARBA" id="ARBA00022898"/>
    </source>
</evidence>
<dbReference type="PANTHER" id="PTHR43643:SF3">
    <property type="entry name" value="HISTIDINOL-PHOSPHATE AMINOTRANSFERASE"/>
    <property type="match status" value="1"/>
</dbReference>
<keyword evidence="4" id="KW-0663">Pyridoxal phosphate</keyword>
<sequence length="148" mass="16436">MQKITNDFDGVTLFYLCNPNNPTGTITPKNTLSHWVDNAPKNHYFLLDEAYDEYVANPNFESGLAFIKQGNLNVLVAKTFSKIYTLAGLRIGYAVGSKELIELTERCMSLSNTNLSGAVASLASLQDTEFLEYSRLSNLRSRQIVGTT</sequence>
<dbReference type="Proteomes" id="UP000254618">
    <property type="component" value="Unassembled WGS sequence"/>
</dbReference>
<evidence type="ECO:0000256" key="1">
    <source>
        <dbReference type="ARBA" id="ARBA00007970"/>
    </source>
</evidence>
<evidence type="ECO:0000256" key="2">
    <source>
        <dbReference type="ARBA" id="ARBA00022576"/>
    </source>
</evidence>
<dbReference type="Gene3D" id="3.90.1150.10">
    <property type="entry name" value="Aspartate Aminotransferase, domain 1"/>
    <property type="match status" value="1"/>
</dbReference>
<protein>
    <submittedName>
        <fullName evidence="6">Phenylalanine aminotransferase</fullName>
        <ecNumber evidence="6">2.6.1.-</ecNumber>
    </submittedName>
</protein>